<dbReference type="GeneID" id="95357087"/>
<reference evidence="8" key="1">
    <citation type="journal article" date="2014" name="Int. J. Syst. Evol. Microbiol.">
        <title>Complete genome sequence of Corynebacterium casei LMG S-19264T (=DSM 44701T), isolated from a smear-ripened cheese.</title>
        <authorList>
            <consortium name="US DOE Joint Genome Institute (JGI-PGF)"/>
            <person name="Walter F."/>
            <person name="Albersmeier A."/>
            <person name="Kalinowski J."/>
            <person name="Ruckert C."/>
        </authorList>
    </citation>
    <scope>NUCLEOTIDE SEQUENCE</scope>
    <source>
        <strain evidence="8">JCM 4646</strain>
    </source>
</reference>
<dbReference type="InterPro" id="IPR000412">
    <property type="entry name" value="ABC_2_transport"/>
</dbReference>
<dbReference type="RefSeq" id="WP_190214791.1">
    <property type="nucleotide sequence ID" value="NZ_BNBO01000060.1"/>
</dbReference>
<dbReference type="PROSITE" id="PS51012">
    <property type="entry name" value="ABC_TM2"/>
    <property type="match status" value="1"/>
</dbReference>
<dbReference type="PANTHER" id="PTHR43229">
    <property type="entry name" value="NODULATION PROTEIN J"/>
    <property type="match status" value="1"/>
</dbReference>
<dbReference type="PRINTS" id="PR00164">
    <property type="entry name" value="ABC2TRNSPORT"/>
</dbReference>
<feature type="transmembrane region" description="Helical" evidence="6">
    <location>
        <begin position="211"/>
        <end position="232"/>
    </location>
</feature>
<name>A0A919L3M2_9ACTN</name>
<evidence type="ECO:0000256" key="6">
    <source>
        <dbReference type="RuleBase" id="RU361157"/>
    </source>
</evidence>
<comment type="similarity">
    <text evidence="6">Belongs to the ABC-2 integral membrane protein family.</text>
</comment>
<dbReference type="InterPro" id="IPR051784">
    <property type="entry name" value="Nod_factor_ABC_transporter"/>
</dbReference>
<evidence type="ECO:0000313" key="9">
    <source>
        <dbReference type="Proteomes" id="UP000617734"/>
    </source>
</evidence>
<dbReference type="InterPro" id="IPR013525">
    <property type="entry name" value="ABC2_TM"/>
</dbReference>
<dbReference type="InterPro" id="IPR047817">
    <property type="entry name" value="ABC2_TM_bact-type"/>
</dbReference>
<evidence type="ECO:0000313" key="8">
    <source>
        <dbReference type="EMBL" id="GHH82693.1"/>
    </source>
</evidence>
<evidence type="ECO:0000256" key="4">
    <source>
        <dbReference type="ARBA" id="ARBA00023136"/>
    </source>
</evidence>
<feature type="domain" description="ABC transmembrane type-2" evidence="7">
    <location>
        <begin position="57"/>
        <end position="284"/>
    </location>
</feature>
<keyword evidence="6" id="KW-0813">Transport</keyword>
<feature type="transmembrane region" description="Helical" evidence="6">
    <location>
        <begin position="98"/>
        <end position="116"/>
    </location>
</feature>
<gene>
    <name evidence="8" type="ORF">GCM10018781_68210</name>
</gene>
<evidence type="ECO:0000256" key="3">
    <source>
        <dbReference type="ARBA" id="ARBA00022989"/>
    </source>
</evidence>
<organism evidence="8 9">
    <name type="scientific">Kitasatospora indigofera</name>
    <dbReference type="NCBI Taxonomy" id="67307"/>
    <lineage>
        <taxon>Bacteria</taxon>
        <taxon>Bacillati</taxon>
        <taxon>Actinomycetota</taxon>
        <taxon>Actinomycetes</taxon>
        <taxon>Kitasatosporales</taxon>
        <taxon>Streptomycetaceae</taxon>
        <taxon>Kitasatospora</taxon>
    </lineage>
</organism>
<dbReference type="GO" id="GO:0140359">
    <property type="term" value="F:ABC-type transporter activity"/>
    <property type="evidence" value="ECO:0007669"/>
    <property type="project" value="InterPro"/>
</dbReference>
<evidence type="ECO:0000256" key="1">
    <source>
        <dbReference type="ARBA" id="ARBA00004141"/>
    </source>
</evidence>
<dbReference type="PANTHER" id="PTHR43229:SF2">
    <property type="entry name" value="NODULATION PROTEIN J"/>
    <property type="match status" value="1"/>
</dbReference>
<keyword evidence="6" id="KW-1003">Cell membrane</keyword>
<comment type="caution">
    <text evidence="8">The sequence shown here is derived from an EMBL/GenBank/DDBJ whole genome shotgun (WGS) entry which is preliminary data.</text>
</comment>
<sequence length="286" mass="30293">MSATPVVPRPGSAESPAAPAAGLLGVPPRARPGWRVFPARVGAMCVVELQKLRHDRTELYTRAVQPALWLLIFGETFTRLHVIPTGGIPYLDYLAPGIIAQSAMFIAIFYGIMIIWERDSGVLPKLLVTPTPHSALVAGKAFAAGVKSVIQAVVVILIAAVLGVAMTWNPLRLLGVVVVVVLGSAFFSCLSMSIAGIVLTRDRLMGIGQAITMPLFFASNALYPVALMPGWLQAVSKVNPLSYQVDALRGLLLGTPSHLWLDFGVLILAALAGIAAASSLMGRLAR</sequence>
<comment type="subcellular location">
    <subcellularLocation>
        <location evidence="6">Cell membrane</location>
        <topology evidence="6">Multi-pass membrane protein</topology>
    </subcellularLocation>
    <subcellularLocation>
        <location evidence="1">Membrane</location>
        <topology evidence="1">Multi-pass membrane protein</topology>
    </subcellularLocation>
</comment>
<keyword evidence="2 6" id="KW-0812">Transmembrane</keyword>
<keyword evidence="4 6" id="KW-0472">Membrane</keyword>
<dbReference type="GO" id="GO:0043190">
    <property type="term" value="C:ATP-binding cassette (ABC) transporter complex"/>
    <property type="evidence" value="ECO:0007669"/>
    <property type="project" value="InterPro"/>
</dbReference>
<dbReference type="AlphaFoldDB" id="A0A919L3M2"/>
<evidence type="ECO:0000256" key="2">
    <source>
        <dbReference type="ARBA" id="ARBA00022692"/>
    </source>
</evidence>
<dbReference type="Pfam" id="PF01061">
    <property type="entry name" value="ABC2_membrane"/>
    <property type="match status" value="1"/>
</dbReference>
<protein>
    <recommendedName>
        <fullName evidence="6">Transport permease protein</fullName>
    </recommendedName>
</protein>
<feature type="transmembrane region" description="Helical" evidence="6">
    <location>
        <begin position="259"/>
        <end position="281"/>
    </location>
</feature>
<dbReference type="EMBL" id="BNBO01000060">
    <property type="protein sequence ID" value="GHH82693.1"/>
    <property type="molecule type" value="Genomic_DNA"/>
</dbReference>
<feature type="transmembrane region" description="Helical" evidence="6">
    <location>
        <begin position="149"/>
        <end position="168"/>
    </location>
</feature>
<proteinExistence type="inferred from homology"/>
<accession>A0A919L3M2</accession>
<feature type="transmembrane region" description="Helical" evidence="6">
    <location>
        <begin position="59"/>
        <end position="78"/>
    </location>
</feature>
<evidence type="ECO:0000259" key="7">
    <source>
        <dbReference type="PROSITE" id="PS51012"/>
    </source>
</evidence>
<dbReference type="PIRSF" id="PIRSF006648">
    <property type="entry name" value="DrrB"/>
    <property type="match status" value="1"/>
</dbReference>
<feature type="transmembrane region" description="Helical" evidence="6">
    <location>
        <begin position="174"/>
        <end position="199"/>
    </location>
</feature>
<keyword evidence="9" id="KW-1185">Reference proteome</keyword>
<reference evidence="8" key="2">
    <citation type="submission" date="2020-09" db="EMBL/GenBank/DDBJ databases">
        <authorList>
            <person name="Sun Q."/>
            <person name="Ohkuma M."/>
        </authorList>
    </citation>
    <scope>NUCLEOTIDE SEQUENCE</scope>
    <source>
        <strain evidence="8">JCM 4646</strain>
    </source>
</reference>
<dbReference type="Proteomes" id="UP000617734">
    <property type="component" value="Unassembled WGS sequence"/>
</dbReference>
<dbReference type="GO" id="GO:0046677">
    <property type="term" value="P:response to antibiotic"/>
    <property type="evidence" value="ECO:0007669"/>
    <property type="project" value="UniProtKB-KW"/>
</dbReference>
<keyword evidence="5" id="KW-0046">Antibiotic resistance</keyword>
<evidence type="ECO:0000256" key="5">
    <source>
        <dbReference type="ARBA" id="ARBA00023251"/>
    </source>
</evidence>
<keyword evidence="3 6" id="KW-1133">Transmembrane helix</keyword>